<organism evidence="1">
    <name type="scientific">Phytophthora nicotianae</name>
    <name type="common">Potato buckeye rot agent</name>
    <name type="synonym">Phytophthora parasitica</name>
    <dbReference type="NCBI Taxonomy" id="4792"/>
    <lineage>
        <taxon>Eukaryota</taxon>
        <taxon>Sar</taxon>
        <taxon>Stramenopiles</taxon>
        <taxon>Oomycota</taxon>
        <taxon>Peronosporomycetes</taxon>
        <taxon>Peronosporales</taxon>
        <taxon>Peronosporaceae</taxon>
        <taxon>Phytophthora</taxon>
    </lineage>
</organism>
<evidence type="ECO:0008006" key="2">
    <source>
        <dbReference type="Google" id="ProtNLM"/>
    </source>
</evidence>
<dbReference type="EMBL" id="KI686050">
    <property type="protein sequence ID" value="ETK87915.1"/>
    <property type="molecule type" value="Genomic_DNA"/>
</dbReference>
<dbReference type="Proteomes" id="UP000053236">
    <property type="component" value="Unassembled WGS sequence"/>
</dbReference>
<evidence type="ECO:0000313" key="1">
    <source>
        <dbReference type="EMBL" id="ETK87915.1"/>
    </source>
</evidence>
<proteinExistence type="predicted"/>
<dbReference type="VEuPathDB" id="FungiDB:PPTG_24719"/>
<name>W2H042_PHYNI</name>
<sequence>MSMFTWMMDVTILNAYTLIKTTRPSAVEGLSTREFKRRIADILTSNEKQNKRRREVEAKKRATETLEEVVGMDTSLHMLTPNSTEDSSGKLVCHLCCLRNSKKEGSIRVHTVQGRLSR</sequence>
<dbReference type="AlphaFoldDB" id="W2H042"/>
<accession>W2H042</accession>
<protein>
    <recommendedName>
        <fullName evidence="2">PiggyBac transposable element-derived protein domain-containing protein</fullName>
    </recommendedName>
</protein>
<gene>
    <name evidence="1" type="ORF">L915_07706</name>
</gene>
<reference evidence="1" key="1">
    <citation type="submission" date="2013-11" db="EMBL/GenBank/DDBJ databases">
        <title>The Genome Sequence of Phytophthora parasitica CJ02B3.</title>
        <authorList>
            <consortium name="The Broad Institute Genomics Platform"/>
            <person name="Russ C."/>
            <person name="Tyler B."/>
            <person name="Panabieres F."/>
            <person name="Shan W."/>
            <person name="Tripathy S."/>
            <person name="Grunwald N."/>
            <person name="Machado M."/>
            <person name="Johnson C.S."/>
            <person name="Arredondo F."/>
            <person name="Hong C."/>
            <person name="Coffey M."/>
            <person name="Young S.K."/>
            <person name="Zeng Q."/>
            <person name="Gargeya S."/>
            <person name="Fitzgerald M."/>
            <person name="Abouelleil A."/>
            <person name="Alvarado L."/>
            <person name="Chapman S.B."/>
            <person name="Gainer-Dewar J."/>
            <person name="Goldberg J."/>
            <person name="Griggs A."/>
            <person name="Gujja S."/>
            <person name="Hansen M."/>
            <person name="Howarth C."/>
            <person name="Imamovic A."/>
            <person name="Ireland A."/>
            <person name="Larimer J."/>
            <person name="McCowan C."/>
            <person name="Murphy C."/>
            <person name="Pearson M."/>
            <person name="Poon T.W."/>
            <person name="Priest M."/>
            <person name="Roberts A."/>
            <person name="Saif S."/>
            <person name="Shea T."/>
            <person name="Sykes S."/>
            <person name="Wortman J."/>
            <person name="Nusbaum C."/>
            <person name="Birren B."/>
        </authorList>
    </citation>
    <scope>NUCLEOTIDE SEQUENCE [LARGE SCALE GENOMIC DNA]</scope>
    <source>
        <strain evidence="1">CJ02B3</strain>
    </source>
</reference>